<name>A0A2P6NYV9_9EUKA</name>
<dbReference type="AlphaFoldDB" id="A0A2P6NYV9"/>
<dbReference type="Pfam" id="PF14216">
    <property type="entry name" value="DUF4326"/>
    <property type="match status" value="1"/>
</dbReference>
<dbReference type="OrthoDB" id="30916at2759"/>
<proteinExistence type="predicted"/>
<reference evidence="3 4" key="1">
    <citation type="journal article" date="2018" name="Genome Biol. Evol.">
        <title>Multiple Roots of Fruiting Body Formation in Amoebozoa.</title>
        <authorList>
            <person name="Hillmann F."/>
            <person name="Forbes G."/>
            <person name="Novohradska S."/>
            <person name="Ferling I."/>
            <person name="Riege K."/>
            <person name="Groth M."/>
            <person name="Westermann M."/>
            <person name="Marz M."/>
            <person name="Spaller T."/>
            <person name="Winckler T."/>
            <person name="Schaap P."/>
            <person name="Glockner G."/>
        </authorList>
    </citation>
    <scope>NUCLEOTIDE SEQUENCE [LARGE SCALE GENOMIC DNA]</scope>
    <source>
        <strain evidence="3 4">Jena</strain>
    </source>
</reference>
<feature type="compositionally biased region" description="Polar residues" evidence="1">
    <location>
        <begin position="252"/>
        <end position="277"/>
    </location>
</feature>
<dbReference type="EMBL" id="MDYQ01000005">
    <property type="protein sequence ID" value="PRP89144.1"/>
    <property type="molecule type" value="Genomic_DNA"/>
</dbReference>
<dbReference type="Proteomes" id="UP000241769">
    <property type="component" value="Unassembled WGS sequence"/>
</dbReference>
<gene>
    <name evidence="3" type="ORF">PROFUN_01864</name>
</gene>
<comment type="caution">
    <text evidence="3">The sequence shown here is derived from an EMBL/GenBank/DDBJ whole genome shotgun (WGS) entry which is preliminary data.</text>
</comment>
<sequence length="277" mass="31939">MPQKKVRVVCLKRSKGVIIQDCDVYIGRQCYMGGWKLKKSKWHNPFSVKECGSAKVAIERFRNYIYSQPQLMESIGELKGMTLGCWCKPGPCHGDVLVELDRQSYLMSVLHTRDNLMEAFKYIYDSGLSLFSVVKETITQRLSYVHQKQVMTTSRRTDERRDPALSLVEGVLNLQAESDELVRPPPRDRRLTFIQKREHMRVDHQLHRAQMEVKRLTRKKEHLHNKIVQNAKEAAMQRQALDRSLAVRQHHPNSNPSASCNGQRMRSGLSISTPPSG</sequence>
<evidence type="ECO:0000256" key="1">
    <source>
        <dbReference type="SAM" id="MobiDB-lite"/>
    </source>
</evidence>
<dbReference type="InParanoid" id="A0A2P6NYV9"/>
<evidence type="ECO:0000313" key="3">
    <source>
        <dbReference type="EMBL" id="PRP89144.1"/>
    </source>
</evidence>
<accession>A0A2P6NYV9</accession>
<organism evidence="3 4">
    <name type="scientific">Planoprotostelium fungivorum</name>
    <dbReference type="NCBI Taxonomy" id="1890364"/>
    <lineage>
        <taxon>Eukaryota</taxon>
        <taxon>Amoebozoa</taxon>
        <taxon>Evosea</taxon>
        <taxon>Variosea</taxon>
        <taxon>Cavosteliida</taxon>
        <taxon>Cavosteliaceae</taxon>
        <taxon>Planoprotostelium</taxon>
    </lineage>
</organism>
<feature type="region of interest" description="Disordered" evidence="1">
    <location>
        <begin position="245"/>
        <end position="277"/>
    </location>
</feature>
<feature type="domain" description="DUF4326" evidence="2">
    <location>
        <begin position="12"/>
        <end position="99"/>
    </location>
</feature>
<dbReference type="InterPro" id="IPR025475">
    <property type="entry name" value="DUF4326"/>
</dbReference>
<protein>
    <recommendedName>
        <fullName evidence="2">DUF4326 domain-containing protein</fullName>
    </recommendedName>
</protein>
<evidence type="ECO:0000313" key="4">
    <source>
        <dbReference type="Proteomes" id="UP000241769"/>
    </source>
</evidence>
<keyword evidence="4" id="KW-1185">Reference proteome</keyword>
<evidence type="ECO:0000259" key="2">
    <source>
        <dbReference type="Pfam" id="PF14216"/>
    </source>
</evidence>